<comment type="caution">
    <text evidence="8">The sequence shown here is derived from an EMBL/GenBank/DDBJ whole genome shotgun (WGS) entry which is preliminary data.</text>
</comment>
<feature type="transmembrane region" description="Helical" evidence="6">
    <location>
        <begin position="48"/>
        <end position="67"/>
    </location>
</feature>
<reference evidence="9" key="1">
    <citation type="journal article" date="2019" name="Int. J. Syst. Evol. Microbiol.">
        <title>The Global Catalogue of Microorganisms (GCM) 10K type strain sequencing project: providing services to taxonomists for standard genome sequencing and annotation.</title>
        <authorList>
            <consortium name="The Broad Institute Genomics Platform"/>
            <consortium name="The Broad Institute Genome Sequencing Center for Infectious Disease"/>
            <person name="Wu L."/>
            <person name="Ma J."/>
        </authorList>
    </citation>
    <scope>NUCLEOTIDE SEQUENCE [LARGE SCALE GENOMIC DNA]</scope>
    <source>
        <strain evidence="9">CECT 8482</strain>
    </source>
</reference>
<dbReference type="PANTHER" id="PTHR43124:SF3">
    <property type="entry name" value="CHLORAMPHENICOL EFFLUX PUMP RV0191"/>
    <property type="match status" value="1"/>
</dbReference>
<dbReference type="Proteomes" id="UP001243846">
    <property type="component" value="Unassembled WGS sequence"/>
</dbReference>
<keyword evidence="3 6" id="KW-0812">Transmembrane</keyword>
<feature type="transmembrane region" description="Helical" evidence="6">
    <location>
        <begin position="271"/>
        <end position="293"/>
    </location>
</feature>
<evidence type="ECO:0000313" key="8">
    <source>
        <dbReference type="EMBL" id="MDN3711182.1"/>
    </source>
</evidence>
<proteinExistence type="predicted"/>
<dbReference type="InterPro" id="IPR011701">
    <property type="entry name" value="MFS"/>
</dbReference>
<keyword evidence="5 6" id="KW-0472">Membrane</keyword>
<feature type="transmembrane region" description="Helical" evidence="6">
    <location>
        <begin position="299"/>
        <end position="317"/>
    </location>
</feature>
<keyword evidence="4 6" id="KW-1133">Transmembrane helix</keyword>
<dbReference type="SUPFAM" id="SSF103473">
    <property type="entry name" value="MFS general substrate transporter"/>
    <property type="match status" value="1"/>
</dbReference>
<dbReference type="Gene3D" id="1.20.1250.20">
    <property type="entry name" value="MFS general substrate transporter like domains"/>
    <property type="match status" value="1"/>
</dbReference>
<dbReference type="PROSITE" id="PS50850">
    <property type="entry name" value="MFS"/>
    <property type="match status" value="1"/>
</dbReference>
<dbReference type="RefSeq" id="WP_377685531.1">
    <property type="nucleotide sequence ID" value="NZ_JBHMDZ010000010.1"/>
</dbReference>
<name>A0ABT8D3E9_9RHOB</name>
<evidence type="ECO:0000256" key="5">
    <source>
        <dbReference type="ARBA" id="ARBA00023136"/>
    </source>
</evidence>
<dbReference type="Pfam" id="PF07690">
    <property type="entry name" value="MFS_1"/>
    <property type="match status" value="1"/>
</dbReference>
<feature type="transmembrane region" description="Helical" evidence="6">
    <location>
        <begin position="159"/>
        <end position="180"/>
    </location>
</feature>
<keyword evidence="2" id="KW-1003">Cell membrane</keyword>
<protein>
    <submittedName>
        <fullName evidence="8">MFS transporter</fullName>
    </submittedName>
</protein>
<sequence length="386" mass="39697">MRTTLSGLALGLLVVGVVLVGANAFVLSPIMGDVARELGTDPIRIARSISAFGATTAFSAFLLSGLVDRYGPRITLAGCAALVGIAQVVAGLSASWQMLAASQALAGLAVGVMLPAIYATATSTAPEGRETGRLGTVLTGWAVSLVAAVPLSAFMTSHFGWRSIYLTLAVASFAVAAGYALRMPRALGGKRSASRPMQAFMLPGVRPVMLICLVFMTGFYGTFSYFGEGVRAASGQGAGRAGLYVMAYGLGFGLSGALVGRFGAIRSQRGLVVLLFAISFAYFAMSVTLAHPVLAMLNAAAWGFLNQYGVNGIIVLLNRAAPHAGGAAMGLHSTVTYLAVFLGPWLMSLVYLRGGFPAVTTGAGILLLATAVGLVLFRGRDGGTRL</sequence>
<feature type="transmembrane region" description="Helical" evidence="6">
    <location>
        <begin position="74"/>
        <end position="94"/>
    </location>
</feature>
<dbReference type="EMBL" id="JAUFRC010000001">
    <property type="protein sequence ID" value="MDN3711182.1"/>
    <property type="molecule type" value="Genomic_DNA"/>
</dbReference>
<gene>
    <name evidence="8" type="ORF">QWZ10_03900</name>
</gene>
<dbReference type="PANTHER" id="PTHR43124">
    <property type="entry name" value="PURINE EFFLUX PUMP PBUE"/>
    <property type="match status" value="1"/>
</dbReference>
<evidence type="ECO:0000256" key="2">
    <source>
        <dbReference type="ARBA" id="ARBA00022475"/>
    </source>
</evidence>
<feature type="transmembrane region" description="Helical" evidence="6">
    <location>
        <begin position="133"/>
        <end position="153"/>
    </location>
</feature>
<organism evidence="8 9">
    <name type="scientific">Paracoccus cavernae</name>
    <dbReference type="NCBI Taxonomy" id="1571207"/>
    <lineage>
        <taxon>Bacteria</taxon>
        <taxon>Pseudomonadati</taxon>
        <taxon>Pseudomonadota</taxon>
        <taxon>Alphaproteobacteria</taxon>
        <taxon>Rhodobacterales</taxon>
        <taxon>Paracoccaceae</taxon>
        <taxon>Paracoccus</taxon>
    </lineage>
</organism>
<accession>A0ABT8D3E9</accession>
<feature type="transmembrane region" description="Helical" evidence="6">
    <location>
        <begin position="358"/>
        <end position="377"/>
    </location>
</feature>
<keyword evidence="9" id="KW-1185">Reference proteome</keyword>
<feature type="transmembrane region" description="Helical" evidence="6">
    <location>
        <begin position="200"/>
        <end position="221"/>
    </location>
</feature>
<comment type="subcellular location">
    <subcellularLocation>
        <location evidence="1">Cell membrane</location>
        <topology evidence="1">Multi-pass membrane protein</topology>
    </subcellularLocation>
</comment>
<dbReference type="InterPro" id="IPR036259">
    <property type="entry name" value="MFS_trans_sf"/>
</dbReference>
<evidence type="ECO:0000256" key="1">
    <source>
        <dbReference type="ARBA" id="ARBA00004651"/>
    </source>
</evidence>
<feature type="transmembrane region" description="Helical" evidence="6">
    <location>
        <begin position="329"/>
        <end position="352"/>
    </location>
</feature>
<evidence type="ECO:0000313" key="9">
    <source>
        <dbReference type="Proteomes" id="UP001243846"/>
    </source>
</evidence>
<evidence type="ECO:0000259" key="7">
    <source>
        <dbReference type="PROSITE" id="PS50850"/>
    </source>
</evidence>
<dbReference type="InterPro" id="IPR050189">
    <property type="entry name" value="MFS_Efflux_Transporters"/>
</dbReference>
<dbReference type="InterPro" id="IPR020846">
    <property type="entry name" value="MFS_dom"/>
</dbReference>
<evidence type="ECO:0000256" key="4">
    <source>
        <dbReference type="ARBA" id="ARBA00022989"/>
    </source>
</evidence>
<feature type="transmembrane region" description="Helical" evidence="6">
    <location>
        <begin position="100"/>
        <end position="121"/>
    </location>
</feature>
<evidence type="ECO:0000256" key="6">
    <source>
        <dbReference type="SAM" id="Phobius"/>
    </source>
</evidence>
<evidence type="ECO:0000256" key="3">
    <source>
        <dbReference type="ARBA" id="ARBA00022692"/>
    </source>
</evidence>
<feature type="transmembrane region" description="Helical" evidence="6">
    <location>
        <begin position="241"/>
        <end position="259"/>
    </location>
</feature>
<feature type="domain" description="Major facilitator superfamily (MFS) profile" evidence="7">
    <location>
        <begin position="9"/>
        <end position="381"/>
    </location>
</feature>